<comment type="caution">
    <text evidence="1">The sequence shown here is derived from an EMBL/GenBank/DDBJ whole genome shotgun (WGS) entry which is preliminary data.</text>
</comment>
<protein>
    <submittedName>
        <fullName evidence="1">Uncharacterized protein</fullName>
    </submittedName>
</protein>
<reference evidence="1" key="1">
    <citation type="submission" date="2020-06" db="EMBL/GenBank/DDBJ databases">
        <authorList>
            <person name="Li T."/>
            <person name="Hu X."/>
            <person name="Zhang T."/>
            <person name="Song X."/>
            <person name="Zhang H."/>
            <person name="Dai N."/>
            <person name="Sheng W."/>
            <person name="Hou X."/>
            <person name="Wei L."/>
        </authorList>
    </citation>
    <scope>NUCLEOTIDE SEQUENCE</scope>
    <source>
        <strain evidence="1">KEN1</strain>
        <tissue evidence="1">Leaf</tissue>
    </source>
</reference>
<proteinExistence type="predicted"/>
<evidence type="ECO:0000313" key="1">
    <source>
        <dbReference type="EMBL" id="KAL0456443.1"/>
    </source>
</evidence>
<gene>
    <name evidence="1" type="ORF">Slati_0983500</name>
</gene>
<reference evidence="1" key="2">
    <citation type="journal article" date="2024" name="Plant">
        <title>Genomic evolution and insights into agronomic trait innovations of Sesamum species.</title>
        <authorList>
            <person name="Miao H."/>
            <person name="Wang L."/>
            <person name="Qu L."/>
            <person name="Liu H."/>
            <person name="Sun Y."/>
            <person name="Le M."/>
            <person name="Wang Q."/>
            <person name="Wei S."/>
            <person name="Zheng Y."/>
            <person name="Lin W."/>
            <person name="Duan Y."/>
            <person name="Cao H."/>
            <person name="Xiong S."/>
            <person name="Wang X."/>
            <person name="Wei L."/>
            <person name="Li C."/>
            <person name="Ma Q."/>
            <person name="Ju M."/>
            <person name="Zhao R."/>
            <person name="Li G."/>
            <person name="Mu C."/>
            <person name="Tian Q."/>
            <person name="Mei H."/>
            <person name="Zhang T."/>
            <person name="Gao T."/>
            <person name="Zhang H."/>
        </authorList>
    </citation>
    <scope>NUCLEOTIDE SEQUENCE</scope>
    <source>
        <strain evidence="1">KEN1</strain>
    </source>
</reference>
<dbReference type="AlphaFoldDB" id="A0AAW2XS51"/>
<name>A0AAW2XS51_9LAMI</name>
<organism evidence="1">
    <name type="scientific">Sesamum latifolium</name>
    <dbReference type="NCBI Taxonomy" id="2727402"/>
    <lineage>
        <taxon>Eukaryota</taxon>
        <taxon>Viridiplantae</taxon>
        <taxon>Streptophyta</taxon>
        <taxon>Embryophyta</taxon>
        <taxon>Tracheophyta</taxon>
        <taxon>Spermatophyta</taxon>
        <taxon>Magnoliopsida</taxon>
        <taxon>eudicotyledons</taxon>
        <taxon>Gunneridae</taxon>
        <taxon>Pentapetalae</taxon>
        <taxon>asterids</taxon>
        <taxon>lamiids</taxon>
        <taxon>Lamiales</taxon>
        <taxon>Pedaliaceae</taxon>
        <taxon>Sesamum</taxon>
    </lineage>
</organism>
<dbReference type="EMBL" id="JACGWN010000003">
    <property type="protein sequence ID" value="KAL0456443.1"/>
    <property type="molecule type" value="Genomic_DNA"/>
</dbReference>
<accession>A0AAW2XS51</accession>
<sequence length="78" mass="9133">MIAKWKAHVRTKSKEELLLINHQLIELEKIEPPSGFVGQETSPLDLFGYQVCRLHTWQKATHPARSGWPCYRHPRLKT</sequence>